<proteinExistence type="predicted"/>
<dbReference type="Proteomes" id="UP000542210">
    <property type="component" value="Unassembled WGS sequence"/>
</dbReference>
<evidence type="ECO:0008006" key="4">
    <source>
        <dbReference type="Google" id="ProtNLM"/>
    </source>
</evidence>
<comment type="caution">
    <text evidence="2">The sequence shown here is derived from an EMBL/GenBank/DDBJ whole genome shotgun (WGS) entry which is preliminary data.</text>
</comment>
<accession>A0A7W7GBT7</accession>
<reference evidence="2 3" key="1">
    <citation type="submission" date="2020-08" db="EMBL/GenBank/DDBJ databases">
        <title>Sequencing the genomes of 1000 actinobacteria strains.</title>
        <authorList>
            <person name="Klenk H.-P."/>
        </authorList>
    </citation>
    <scope>NUCLEOTIDE SEQUENCE [LARGE SCALE GENOMIC DNA]</scope>
    <source>
        <strain evidence="2 3">DSM 45784</strain>
    </source>
</reference>
<name>A0A7W7GBT7_9ACTN</name>
<keyword evidence="3" id="KW-1185">Reference proteome</keyword>
<feature type="region of interest" description="Disordered" evidence="1">
    <location>
        <begin position="18"/>
        <end position="40"/>
    </location>
</feature>
<dbReference type="EMBL" id="JACHND010000001">
    <property type="protein sequence ID" value="MBB4702789.1"/>
    <property type="molecule type" value="Genomic_DNA"/>
</dbReference>
<sequence>MSRILVSAVLALALSGCQSPPSPVESASKPTPQATAADKSPAYKIGADTADVFTRHEAPENGVPALLTQNMGGDGFYCSDPDDKPARVRIYNEWVTAGFNGNLPGKRWTKEPVDRDMSEIGWPVHLELTNMPPSDAMAESPKSGKVIIETPSGQKIQSTFKDCLLKFVLFPWGEYRLEGSSGLLTGRLLGRYRITLSFDEITATGEFHMRRAQHPRLITTMPEWPLPNPGSAVRLGVVGVPANSRQTVGLYRPKSVASTDFTFRTAVPVQTDANGEATFDLTVPPRPEFGCYLFALDPANYPTAQDAPIPQHRLQLCPDDRALYGDQPTPPL</sequence>
<dbReference type="RefSeq" id="WP_184882785.1">
    <property type="nucleotide sequence ID" value="NZ_BOOV01000005.1"/>
</dbReference>
<evidence type="ECO:0000313" key="2">
    <source>
        <dbReference type="EMBL" id="MBB4702789.1"/>
    </source>
</evidence>
<evidence type="ECO:0000313" key="3">
    <source>
        <dbReference type="Proteomes" id="UP000542210"/>
    </source>
</evidence>
<organism evidence="2 3">
    <name type="scientific">Sphaerisporangium siamense</name>
    <dbReference type="NCBI Taxonomy" id="795645"/>
    <lineage>
        <taxon>Bacteria</taxon>
        <taxon>Bacillati</taxon>
        <taxon>Actinomycetota</taxon>
        <taxon>Actinomycetes</taxon>
        <taxon>Streptosporangiales</taxon>
        <taxon>Streptosporangiaceae</taxon>
        <taxon>Sphaerisporangium</taxon>
    </lineage>
</organism>
<gene>
    <name evidence="2" type="ORF">BJ982_004333</name>
</gene>
<protein>
    <recommendedName>
        <fullName evidence="4">Lipoprotein</fullName>
    </recommendedName>
</protein>
<dbReference type="AlphaFoldDB" id="A0A7W7GBT7"/>
<evidence type="ECO:0000256" key="1">
    <source>
        <dbReference type="SAM" id="MobiDB-lite"/>
    </source>
</evidence>
<dbReference type="PROSITE" id="PS51257">
    <property type="entry name" value="PROKAR_LIPOPROTEIN"/>
    <property type="match status" value="1"/>
</dbReference>